<dbReference type="InterPro" id="IPR025878">
    <property type="entry name" value="Acyl-CoA_dh-like_C_dom"/>
</dbReference>
<feature type="domain" description="Acyl-CoA dehydrogenase/oxidase N-terminal" evidence="13">
    <location>
        <begin position="82"/>
        <end position="159"/>
    </location>
</feature>
<sequence>MPEAGTYVPPVGEYAFLLREAFGADVVARATAGALSAEDAGDALEAAGEFAAQVFAPLDRVGDEVGAQLVDGNVVTPTGFSAAYKSFAESGWVSASVAEDAGGDGLPGSVTAALSEFWNASNAAFALCPALSHGAIRALQANGTEELRATYLPKLVSGEWTGTMNLTEPQAGSDLGAVRTMARDNGDGSWAVTGQKIFITWGDHDVADNIIHLVLARTEGAPEGHRGLSLFVVPKFSLDANGNPGERNSVVTVGLEHKLGIHASPTCVLQFEGSTGYLVGELHHGLTGMFVMMNEARVGIGVQGLGVADRAYQRAYSYAHTRLQGAVIGLPEGTPIAGHPDVRRLLLSMSSRISAMRAFSVLVGDVHDRAGEDGNAALAEFFVPILKSWLTEQAVHVSSDAVQVHGGMGFIEETGAAQHFRDSRILPIYEGTTAIQSNDLVGRKVLRDGGKTVARVFEMIREQLTALTATGDAVAARLAERTERAVVAAERATQEILGFGASPRDAFAVSVPFQEMLATLVGGWMHATIVNAVLAHPELSEEDTRRLTEADFYSAHHLAQVHALAETVAAGEIGA</sequence>
<evidence type="ECO:0000256" key="5">
    <source>
        <dbReference type="ARBA" id="ARBA00023002"/>
    </source>
</evidence>
<feature type="domain" description="Acetyl-CoA dehydrogenase-like C-terminal" evidence="14">
    <location>
        <begin position="463"/>
        <end position="571"/>
    </location>
</feature>
<feature type="domain" description="Acyl-CoA dehydrogenase/oxidase C-terminal" evidence="11">
    <location>
        <begin position="285"/>
        <end position="440"/>
    </location>
</feature>
<dbReference type="Pfam" id="PF12806">
    <property type="entry name" value="Acyl-CoA_dh_C"/>
    <property type="match status" value="1"/>
</dbReference>
<keyword evidence="4 10" id="KW-0274">FAD</keyword>
<dbReference type="SUPFAM" id="SSF47203">
    <property type="entry name" value="Acyl-CoA dehydrogenase C-terminal domain-like"/>
    <property type="match status" value="1"/>
</dbReference>
<evidence type="ECO:0000256" key="2">
    <source>
        <dbReference type="ARBA" id="ARBA00009347"/>
    </source>
</evidence>
<dbReference type="Pfam" id="PF00441">
    <property type="entry name" value="Acyl-CoA_dh_1"/>
    <property type="match status" value="1"/>
</dbReference>
<dbReference type="InterPro" id="IPR013786">
    <property type="entry name" value="AcylCoA_DH/ox_N"/>
</dbReference>
<dbReference type="Pfam" id="PF02770">
    <property type="entry name" value="Acyl-CoA_dh_M"/>
    <property type="match status" value="1"/>
</dbReference>
<gene>
    <name evidence="15" type="ORF">SD72_04770</name>
</gene>
<evidence type="ECO:0000256" key="10">
    <source>
        <dbReference type="RuleBase" id="RU362125"/>
    </source>
</evidence>
<evidence type="ECO:0000256" key="4">
    <source>
        <dbReference type="ARBA" id="ARBA00022827"/>
    </source>
</evidence>
<evidence type="ECO:0000313" key="15">
    <source>
        <dbReference type="EMBL" id="KIP53227.1"/>
    </source>
</evidence>
<comment type="catalytic activity">
    <reaction evidence="6">
        <text>3-(methylsulfanyl)propanoyl-CoA + oxidized [electron-transfer flavoprotein] + H(+) = 3-(methylsulfanyl)acryloyl-CoA + reduced [electron-transfer flavoprotein]</text>
        <dbReference type="Rhea" id="RHEA:52612"/>
        <dbReference type="Rhea" id="RHEA-COMP:10685"/>
        <dbReference type="Rhea" id="RHEA-COMP:10686"/>
        <dbReference type="ChEBI" id="CHEBI:15378"/>
        <dbReference type="ChEBI" id="CHEBI:57692"/>
        <dbReference type="ChEBI" id="CHEBI:58307"/>
        <dbReference type="ChEBI" id="CHEBI:82815"/>
        <dbReference type="ChEBI" id="CHEBI:84994"/>
        <dbReference type="EC" id="1.3.99.41"/>
    </reaction>
    <physiologicalReaction direction="left-to-right" evidence="6">
        <dbReference type="Rhea" id="RHEA:52613"/>
    </physiologicalReaction>
</comment>
<dbReference type="FunFam" id="2.40.110.10:FF:000031">
    <property type="entry name" value="Acyl-CoA dehydrogenase, putative"/>
    <property type="match status" value="1"/>
</dbReference>
<dbReference type="GO" id="GO:0016627">
    <property type="term" value="F:oxidoreductase activity, acting on the CH-CH group of donors"/>
    <property type="evidence" value="ECO:0007669"/>
    <property type="project" value="InterPro"/>
</dbReference>
<reference evidence="15 16" key="1">
    <citation type="submission" date="2015-01" db="EMBL/GenBank/DDBJ databases">
        <title>Draft genome sequence of Leucobacter komagatae strain VKM ST2845.</title>
        <authorList>
            <person name="Karlyshev A.V."/>
            <person name="Kudryashova E.B."/>
        </authorList>
    </citation>
    <scope>NUCLEOTIDE SEQUENCE [LARGE SCALE GENOMIC DNA]</scope>
    <source>
        <strain evidence="15 16">VKM ST2845</strain>
    </source>
</reference>
<evidence type="ECO:0000256" key="9">
    <source>
        <dbReference type="ARBA" id="ARBA00069043"/>
    </source>
</evidence>
<evidence type="ECO:0000256" key="8">
    <source>
        <dbReference type="ARBA" id="ARBA00066694"/>
    </source>
</evidence>
<keyword evidence="3 10" id="KW-0285">Flavoprotein</keyword>
<comment type="caution">
    <text evidence="15">The sequence shown here is derived from an EMBL/GenBank/DDBJ whole genome shotgun (WGS) entry which is preliminary data.</text>
</comment>
<dbReference type="Gene3D" id="1.20.140.10">
    <property type="entry name" value="Butyryl-CoA Dehydrogenase, subunit A, domain 3"/>
    <property type="match status" value="1"/>
</dbReference>
<dbReference type="Gene3D" id="1.10.540.10">
    <property type="entry name" value="Acyl-CoA dehydrogenase/oxidase, N-terminal domain"/>
    <property type="match status" value="1"/>
</dbReference>
<evidence type="ECO:0000256" key="6">
    <source>
        <dbReference type="ARBA" id="ARBA00051388"/>
    </source>
</evidence>
<evidence type="ECO:0000313" key="16">
    <source>
        <dbReference type="Proteomes" id="UP000032120"/>
    </source>
</evidence>
<dbReference type="PANTHER" id="PTHR42803:SF1">
    <property type="entry name" value="BROAD-SPECIFICITY LINEAR ACYL-COA DEHYDROGENASE FADE5"/>
    <property type="match status" value="1"/>
</dbReference>
<evidence type="ECO:0000256" key="1">
    <source>
        <dbReference type="ARBA" id="ARBA00001974"/>
    </source>
</evidence>
<evidence type="ECO:0000256" key="3">
    <source>
        <dbReference type="ARBA" id="ARBA00022630"/>
    </source>
</evidence>
<dbReference type="Proteomes" id="UP000032120">
    <property type="component" value="Unassembled WGS sequence"/>
</dbReference>
<dbReference type="InterPro" id="IPR037069">
    <property type="entry name" value="AcylCoA_DH/ox_N_sf"/>
</dbReference>
<feature type="domain" description="Acyl-CoA oxidase/dehydrogenase middle" evidence="12">
    <location>
        <begin position="164"/>
        <end position="272"/>
    </location>
</feature>
<dbReference type="InterPro" id="IPR009100">
    <property type="entry name" value="AcylCoA_DH/oxidase_NM_dom_sf"/>
</dbReference>
<protein>
    <recommendedName>
        <fullName evidence="9">3-methylmercaptopropionyl-CoA dehydrogenase</fullName>
        <ecNumber evidence="8">1.3.99.41</ecNumber>
    </recommendedName>
</protein>
<dbReference type="Gene3D" id="2.40.110.10">
    <property type="entry name" value="Butyryl-CoA Dehydrogenase, subunit A, domain 2"/>
    <property type="match status" value="1"/>
</dbReference>
<evidence type="ECO:0000259" key="13">
    <source>
        <dbReference type="Pfam" id="PF02771"/>
    </source>
</evidence>
<accession>A0A0D0IQC0</accession>
<keyword evidence="16" id="KW-1185">Reference proteome</keyword>
<dbReference type="InterPro" id="IPR009075">
    <property type="entry name" value="AcylCo_DH/oxidase_C"/>
</dbReference>
<dbReference type="GO" id="GO:0050660">
    <property type="term" value="F:flavin adenine dinucleotide binding"/>
    <property type="evidence" value="ECO:0007669"/>
    <property type="project" value="InterPro"/>
</dbReference>
<dbReference type="EMBL" id="JXSQ01000004">
    <property type="protein sequence ID" value="KIP53227.1"/>
    <property type="molecule type" value="Genomic_DNA"/>
</dbReference>
<proteinExistence type="inferred from homology"/>
<dbReference type="EC" id="1.3.99.41" evidence="8"/>
<comment type="similarity">
    <text evidence="2 10">Belongs to the acyl-CoA dehydrogenase family.</text>
</comment>
<comment type="cofactor">
    <cofactor evidence="1 10">
        <name>FAD</name>
        <dbReference type="ChEBI" id="CHEBI:57692"/>
    </cofactor>
</comment>
<dbReference type="InterPro" id="IPR006091">
    <property type="entry name" value="Acyl-CoA_Oxase/DH_mid-dom"/>
</dbReference>
<comment type="function">
    <text evidence="7">Involved in the assimilation of dimethylsulphoniopropionate (DMSP), an important compound in the fixation of carbon in marine phytoplankton, by mediating the conversion of 3-(methylthio)propanoyl-CoA (MMPA-CoA) to 3-(methylthio)acryloyl-CoA (MTA-CoA).</text>
</comment>
<keyword evidence="5 10" id="KW-0560">Oxidoreductase</keyword>
<evidence type="ECO:0000259" key="12">
    <source>
        <dbReference type="Pfam" id="PF02770"/>
    </source>
</evidence>
<dbReference type="PANTHER" id="PTHR42803">
    <property type="entry name" value="ACYL-COA DEHYDROGENASE"/>
    <property type="match status" value="1"/>
</dbReference>
<dbReference type="InterPro" id="IPR046373">
    <property type="entry name" value="Acyl-CoA_Oxase/DH_mid-dom_sf"/>
</dbReference>
<name>A0A0D0IQC0_9MICO</name>
<evidence type="ECO:0000256" key="7">
    <source>
        <dbReference type="ARBA" id="ARBA00058683"/>
    </source>
</evidence>
<evidence type="ECO:0000259" key="11">
    <source>
        <dbReference type="Pfam" id="PF00441"/>
    </source>
</evidence>
<dbReference type="InterPro" id="IPR036250">
    <property type="entry name" value="AcylCo_DH-like_C"/>
</dbReference>
<evidence type="ECO:0000259" key="14">
    <source>
        <dbReference type="Pfam" id="PF12806"/>
    </source>
</evidence>
<dbReference type="InterPro" id="IPR052166">
    <property type="entry name" value="Diverse_Acyl-CoA_DH"/>
</dbReference>
<dbReference type="SUPFAM" id="SSF56645">
    <property type="entry name" value="Acyl-CoA dehydrogenase NM domain-like"/>
    <property type="match status" value="1"/>
</dbReference>
<organism evidence="15 16">
    <name type="scientific">Leucobacter komagatae</name>
    <dbReference type="NCBI Taxonomy" id="55969"/>
    <lineage>
        <taxon>Bacteria</taxon>
        <taxon>Bacillati</taxon>
        <taxon>Actinomycetota</taxon>
        <taxon>Actinomycetes</taxon>
        <taxon>Micrococcales</taxon>
        <taxon>Microbacteriaceae</taxon>
        <taxon>Leucobacter</taxon>
    </lineage>
</organism>
<dbReference type="AlphaFoldDB" id="A0A0D0IQC0"/>
<dbReference type="Pfam" id="PF02771">
    <property type="entry name" value="Acyl-CoA_dh_N"/>
    <property type="match status" value="1"/>
</dbReference>